<keyword evidence="5" id="KW-1185">Reference proteome</keyword>
<dbReference type="InterPro" id="IPR036866">
    <property type="entry name" value="RibonucZ/Hydroxyglut_hydro"/>
</dbReference>
<name>A0A1E2S1T5_9HYPH</name>
<dbReference type="SMART" id="SM00849">
    <property type="entry name" value="Lactamase_B"/>
    <property type="match status" value="1"/>
</dbReference>
<gene>
    <name evidence="4" type="ORF">A7A08_00204</name>
</gene>
<dbReference type="RefSeq" id="WP_069093694.1">
    <property type="nucleotide sequence ID" value="NZ_MASI01000001.1"/>
</dbReference>
<dbReference type="STRING" id="1177755.A7A08_00204"/>
<comment type="similarity">
    <text evidence="2">Belongs to the UPF0173 family.</text>
</comment>
<evidence type="ECO:0000256" key="1">
    <source>
        <dbReference type="ARBA" id="ARBA00022801"/>
    </source>
</evidence>
<dbReference type="Pfam" id="PF13483">
    <property type="entry name" value="Lactamase_B_3"/>
    <property type="match status" value="1"/>
</dbReference>
<reference evidence="4 5" key="1">
    <citation type="submission" date="2016-07" db="EMBL/GenBank/DDBJ databases">
        <title>Draft genome sequence of Methyloligella halotolerans C2T (VKM B-2706T=CCUG 61687T=DSM 25045T), a halotolerant polyhydroxybutyrate accumulating methylotroph.</title>
        <authorList>
            <person name="Vasilenko O.V."/>
            <person name="Doronina N.V."/>
            <person name="Poroshina M.N."/>
            <person name="Tarlachkov S.V."/>
            <person name="Trotsenko Y.A."/>
        </authorList>
    </citation>
    <scope>NUCLEOTIDE SEQUENCE [LARGE SCALE GENOMIC DNA]</scope>
    <source>
        <strain evidence="4 5">VKM B-2706</strain>
    </source>
</reference>
<dbReference type="NCBIfam" id="NF001911">
    <property type="entry name" value="PRK00685.1"/>
    <property type="match status" value="1"/>
</dbReference>
<accession>A0A1E2S1T5</accession>
<dbReference type="PANTHER" id="PTHR43546">
    <property type="entry name" value="UPF0173 METAL-DEPENDENT HYDROLASE MJ1163-RELATED"/>
    <property type="match status" value="1"/>
</dbReference>
<dbReference type="InterPro" id="IPR001279">
    <property type="entry name" value="Metallo-B-lactamas"/>
</dbReference>
<dbReference type="InterPro" id="IPR022877">
    <property type="entry name" value="UPF0173"/>
</dbReference>
<keyword evidence="1 2" id="KW-0378">Hydrolase</keyword>
<feature type="domain" description="Metallo-beta-lactamase" evidence="3">
    <location>
        <begin position="7"/>
        <end position="199"/>
    </location>
</feature>
<dbReference type="AlphaFoldDB" id="A0A1E2S1T5"/>
<dbReference type="HAMAP" id="MF_00457">
    <property type="entry name" value="UPF0173"/>
    <property type="match status" value="1"/>
</dbReference>
<evidence type="ECO:0000313" key="5">
    <source>
        <dbReference type="Proteomes" id="UP000095087"/>
    </source>
</evidence>
<evidence type="ECO:0000313" key="4">
    <source>
        <dbReference type="EMBL" id="ODA68382.1"/>
    </source>
</evidence>
<dbReference type="GO" id="GO:0016787">
    <property type="term" value="F:hydrolase activity"/>
    <property type="evidence" value="ECO:0007669"/>
    <property type="project" value="UniProtKB-UniRule"/>
</dbReference>
<sequence length="233" mass="25523">MQITWYGHSCFRIDLDEKRILIDPFLTGNSVFEEAGIPVHEVAKDITHLVLTHGHDDHTGDTVSILKESDATLVATFELASYLQGQGVEKAEYMNTGGTLDLGEFTITYVPAFHSSSTMVDGKPVYLGPACGVVIKPKDGKCVYHMGDTDIFSDMGLINEMHKPAIGMVPIGDRFTMGAKSAALACKRFFDFETVLPCHYKTFPIIDQSADPFIAEMVGENVVVPKVGEPQSF</sequence>
<dbReference type="InterPro" id="IPR050114">
    <property type="entry name" value="UPF0173_UPF0282_UlaG_hydrolase"/>
</dbReference>
<dbReference type="PATRIC" id="fig|1177755.3.peg.200"/>
<dbReference type="PANTHER" id="PTHR43546:SF3">
    <property type="entry name" value="UPF0173 METAL-DEPENDENT HYDROLASE MJ1163"/>
    <property type="match status" value="1"/>
</dbReference>
<dbReference type="EMBL" id="MASI01000001">
    <property type="protein sequence ID" value="ODA68382.1"/>
    <property type="molecule type" value="Genomic_DNA"/>
</dbReference>
<comment type="caution">
    <text evidence="4">The sequence shown here is derived from an EMBL/GenBank/DDBJ whole genome shotgun (WGS) entry which is preliminary data.</text>
</comment>
<proteinExistence type="inferred from homology"/>
<dbReference type="SUPFAM" id="SSF56281">
    <property type="entry name" value="Metallo-hydrolase/oxidoreductase"/>
    <property type="match status" value="1"/>
</dbReference>
<organism evidence="4 5">
    <name type="scientific">Methyloligella halotolerans</name>
    <dbReference type="NCBI Taxonomy" id="1177755"/>
    <lineage>
        <taxon>Bacteria</taxon>
        <taxon>Pseudomonadati</taxon>
        <taxon>Pseudomonadota</taxon>
        <taxon>Alphaproteobacteria</taxon>
        <taxon>Hyphomicrobiales</taxon>
        <taxon>Hyphomicrobiaceae</taxon>
        <taxon>Methyloligella</taxon>
    </lineage>
</organism>
<protein>
    <recommendedName>
        <fullName evidence="2">UPF0173 metal-dependent hydrolase A7A08_00204</fullName>
    </recommendedName>
</protein>
<dbReference type="Proteomes" id="UP000095087">
    <property type="component" value="Unassembled WGS sequence"/>
</dbReference>
<evidence type="ECO:0000259" key="3">
    <source>
        <dbReference type="SMART" id="SM00849"/>
    </source>
</evidence>
<dbReference type="OrthoDB" id="9789133at2"/>
<dbReference type="Gene3D" id="3.60.15.10">
    <property type="entry name" value="Ribonuclease Z/Hydroxyacylglutathione hydrolase-like"/>
    <property type="match status" value="1"/>
</dbReference>
<evidence type="ECO:0000256" key="2">
    <source>
        <dbReference type="HAMAP-Rule" id="MF_00457"/>
    </source>
</evidence>